<protein>
    <submittedName>
        <fullName evidence="1">Uncharacterized protein</fullName>
    </submittedName>
</protein>
<sequence>MAIRIVKANRTVSHDAALTLAGMTPFSMLAKVDARIFHQVQPAQDNGETTRVDTMRMRRQALELAQQEWKQKLENGYTVKPVIQRSSHIRNNGRSEGLRH</sequence>
<evidence type="ECO:0000313" key="2">
    <source>
        <dbReference type="Proteomes" id="UP001432146"/>
    </source>
</evidence>
<evidence type="ECO:0000313" key="1">
    <source>
        <dbReference type="EMBL" id="KAK9294366.1"/>
    </source>
</evidence>
<reference evidence="1 2" key="1">
    <citation type="submission" date="2024-05" db="EMBL/GenBank/DDBJ databases">
        <title>The nuclear and mitochondrial genome assemblies of Tetragonisca angustula (Apidae: Meliponini), a tiny yet remarkable pollinator in the Neotropics.</title>
        <authorList>
            <person name="Ferrari R."/>
            <person name="Ricardo P.C."/>
            <person name="Dias F.C."/>
            <person name="Araujo N.S."/>
            <person name="Soares D.O."/>
            <person name="Zhou Q.-S."/>
            <person name="Zhu C.-D."/>
            <person name="Coutinho L."/>
            <person name="Airas M.C."/>
            <person name="Batista T.M."/>
        </authorList>
    </citation>
    <scope>NUCLEOTIDE SEQUENCE [LARGE SCALE GENOMIC DNA]</scope>
    <source>
        <strain evidence="1">ASF017062</strain>
        <tissue evidence="1">Abdomen</tissue>
    </source>
</reference>
<dbReference type="Proteomes" id="UP001432146">
    <property type="component" value="Unassembled WGS sequence"/>
</dbReference>
<keyword evidence="2" id="KW-1185">Reference proteome</keyword>
<gene>
    <name evidence="1" type="ORF">QLX08_010999</name>
</gene>
<organism evidence="1 2">
    <name type="scientific">Tetragonisca angustula</name>
    <dbReference type="NCBI Taxonomy" id="166442"/>
    <lineage>
        <taxon>Eukaryota</taxon>
        <taxon>Metazoa</taxon>
        <taxon>Ecdysozoa</taxon>
        <taxon>Arthropoda</taxon>
        <taxon>Hexapoda</taxon>
        <taxon>Insecta</taxon>
        <taxon>Pterygota</taxon>
        <taxon>Neoptera</taxon>
        <taxon>Endopterygota</taxon>
        <taxon>Hymenoptera</taxon>
        <taxon>Apocrita</taxon>
        <taxon>Aculeata</taxon>
        <taxon>Apoidea</taxon>
        <taxon>Anthophila</taxon>
        <taxon>Apidae</taxon>
        <taxon>Tetragonisca</taxon>
    </lineage>
</organism>
<accession>A0AAW0ZA44</accession>
<comment type="caution">
    <text evidence="1">The sequence shown here is derived from an EMBL/GenBank/DDBJ whole genome shotgun (WGS) entry which is preliminary data.</text>
</comment>
<proteinExistence type="predicted"/>
<dbReference type="EMBL" id="JAWNGG020000325">
    <property type="protein sequence ID" value="KAK9294366.1"/>
    <property type="molecule type" value="Genomic_DNA"/>
</dbReference>
<name>A0AAW0ZA44_9HYME</name>
<dbReference type="AlphaFoldDB" id="A0AAW0ZA44"/>